<dbReference type="InterPro" id="IPR000639">
    <property type="entry name" value="Epox_hydrolase-like"/>
</dbReference>
<dbReference type="GO" id="GO:0004301">
    <property type="term" value="F:epoxide hydrolase activity"/>
    <property type="evidence" value="ECO:0007669"/>
    <property type="project" value="TreeGrafter"/>
</dbReference>
<feature type="domain" description="AB hydrolase-1" evidence="4">
    <location>
        <begin position="3"/>
        <end position="104"/>
    </location>
</feature>
<keyword evidence="6" id="KW-1185">Reference proteome</keyword>
<feature type="active site" description="Proton donor" evidence="3">
    <location>
        <position position="210"/>
    </location>
</feature>
<dbReference type="STRING" id="1423351.A0A074RQZ6"/>
<feature type="non-terminal residue" evidence="5">
    <location>
        <position position="1"/>
    </location>
</feature>
<dbReference type="InterPro" id="IPR016292">
    <property type="entry name" value="Epoxide_hydrolase"/>
</dbReference>
<comment type="caution">
    <text evidence="5">The sequence shown here is derived from an EMBL/GenBank/DDBJ whole genome shotgun (WGS) entry which is preliminary data.</text>
</comment>
<dbReference type="Gene3D" id="3.40.50.1820">
    <property type="entry name" value="alpha/beta hydrolase"/>
    <property type="match status" value="1"/>
</dbReference>
<dbReference type="HOGENOM" id="CLU_019414_1_1_1"/>
<dbReference type="InterPro" id="IPR029058">
    <property type="entry name" value="AB_hydrolase_fold"/>
</dbReference>
<keyword evidence="2 5" id="KW-0378">Hydrolase</keyword>
<dbReference type="GO" id="GO:0097176">
    <property type="term" value="P:epoxide metabolic process"/>
    <property type="evidence" value="ECO:0007669"/>
    <property type="project" value="TreeGrafter"/>
</dbReference>
<dbReference type="AlphaFoldDB" id="A0A074RQZ6"/>
<sequence length="288" mass="32286">SFYEFHEVIGLLSNPEGKSNTSFHVVVPSLPGFGFTSPAPAGWTLNNTADLFDTLLTDVLGYPSYTATGGDWGSVVTWSLHNNHADHVRAVLYTGLIPQTAPTYDDLKLDTRFADKVDILSEAQKQRLRDNTLFTTNLFGYFIEQSTRPATIGLALYDNPIGQLSWISDIYLHGDPLMGTPPSTLLNNTILTSVSLYHLTRTFETAANIYLQNPDTFAPVMRHAANSVPMGFAEYLYEVQYYPEFYLQEVGNLVFHSEHERGGHFSALDNPPAYVDDIRTMMGRWYKP</sequence>
<feature type="active site" description="Nucleophile" evidence="3">
    <location>
        <position position="71"/>
    </location>
</feature>
<proteinExistence type="inferred from homology"/>
<reference evidence="5 6" key="1">
    <citation type="submission" date="2013-12" db="EMBL/GenBank/DDBJ databases">
        <authorList>
            <person name="Cubeta M."/>
            <person name="Pakala S."/>
            <person name="Fedorova N."/>
            <person name="Thomas E."/>
            <person name="Dean R."/>
            <person name="Jabaji S."/>
            <person name="Neate S."/>
            <person name="Toda T."/>
            <person name="Tavantzis S."/>
            <person name="Vilgalys R."/>
            <person name="Bharathan N."/>
            <person name="Pakala S."/>
            <person name="Losada L.S."/>
            <person name="Zafar N."/>
            <person name="Nierman W."/>
        </authorList>
    </citation>
    <scope>NUCLEOTIDE SEQUENCE [LARGE SCALE GENOMIC DNA]</scope>
    <source>
        <strain evidence="5 6">123E</strain>
    </source>
</reference>
<name>A0A074RQZ6_9AGAM</name>
<gene>
    <name evidence="5" type="ORF">V565_167340</name>
</gene>
<dbReference type="SUPFAM" id="SSF53474">
    <property type="entry name" value="alpha/beta-Hydrolases"/>
    <property type="match status" value="1"/>
</dbReference>
<dbReference type="Proteomes" id="UP000027456">
    <property type="component" value="Unassembled WGS sequence"/>
</dbReference>
<evidence type="ECO:0000313" key="5">
    <source>
        <dbReference type="EMBL" id="KEP47123.1"/>
    </source>
</evidence>
<evidence type="ECO:0000256" key="2">
    <source>
        <dbReference type="ARBA" id="ARBA00022801"/>
    </source>
</evidence>
<evidence type="ECO:0000256" key="3">
    <source>
        <dbReference type="PIRSR" id="PIRSR001112-1"/>
    </source>
</evidence>
<accession>A0A074RQZ6</accession>
<evidence type="ECO:0000259" key="4">
    <source>
        <dbReference type="Pfam" id="PF00561"/>
    </source>
</evidence>
<feature type="active site" description="Proton acceptor" evidence="3">
    <location>
        <position position="264"/>
    </location>
</feature>
<dbReference type="PANTHER" id="PTHR21661:SF35">
    <property type="entry name" value="EPOXIDE HYDROLASE"/>
    <property type="match status" value="1"/>
</dbReference>
<evidence type="ECO:0000313" key="6">
    <source>
        <dbReference type="Proteomes" id="UP000027456"/>
    </source>
</evidence>
<protein>
    <submittedName>
        <fullName evidence="5">Putative epoxide hydrolase</fullName>
    </submittedName>
</protein>
<evidence type="ECO:0000256" key="1">
    <source>
        <dbReference type="ARBA" id="ARBA00010088"/>
    </source>
</evidence>
<dbReference type="OrthoDB" id="7130006at2759"/>
<dbReference type="InterPro" id="IPR000073">
    <property type="entry name" value="AB_hydrolase_1"/>
</dbReference>
<dbReference type="PIRSF" id="PIRSF001112">
    <property type="entry name" value="Epoxide_hydrolase"/>
    <property type="match status" value="1"/>
</dbReference>
<dbReference type="Pfam" id="PF00561">
    <property type="entry name" value="Abhydrolase_1"/>
    <property type="match status" value="1"/>
</dbReference>
<dbReference type="PRINTS" id="PR00412">
    <property type="entry name" value="EPOXHYDRLASE"/>
</dbReference>
<dbReference type="PANTHER" id="PTHR21661">
    <property type="entry name" value="EPOXIDE HYDROLASE 1-RELATED"/>
    <property type="match status" value="1"/>
</dbReference>
<organism evidence="5 6">
    <name type="scientific">Rhizoctonia solani 123E</name>
    <dbReference type="NCBI Taxonomy" id="1423351"/>
    <lineage>
        <taxon>Eukaryota</taxon>
        <taxon>Fungi</taxon>
        <taxon>Dikarya</taxon>
        <taxon>Basidiomycota</taxon>
        <taxon>Agaricomycotina</taxon>
        <taxon>Agaricomycetes</taxon>
        <taxon>Cantharellales</taxon>
        <taxon>Ceratobasidiaceae</taxon>
        <taxon>Rhizoctonia</taxon>
    </lineage>
</organism>
<comment type="similarity">
    <text evidence="1">Belongs to the peptidase S33 family.</text>
</comment>
<dbReference type="EMBL" id="AZST01000834">
    <property type="protein sequence ID" value="KEP47123.1"/>
    <property type="molecule type" value="Genomic_DNA"/>
</dbReference>